<feature type="transmembrane region" description="Helical" evidence="2">
    <location>
        <begin position="116"/>
        <end position="136"/>
    </location>
</feature>
<gene>
    <name evidence="3" type="primary">TMEM70</name>
    <name evidence="3" type="ORF">Y1Q_0003744</name>
</gene>
<dbReference type="PANTHER" id="PTHR13281:SF0">
    <property type="entry name" value="TRANSMEMBRANE PROTEIN 70, MITOCHONDRIAL"/>
    <property type="match status" value="1"/>
</dbReference>
<dbReference type="GeneID" id="102560950"/>
<dbReference type="InterPro" id="IPR009724">
    <property type="entry name" value="TMEM70"/>
</dbReference>
<dbReference type="eggNOG" id="KOG4478">
    <property type="taxonomic scope" value="Eukaryota"/>
</dbReference>
<keyword evidence="4" id="KW-1185">Reference proteome</keyword>
<dbReference type="RefSeq" id="XP_014462289.1">
    <property type="nucleotide sequence ID" value="XM_014606803.2"/>
</dbReference>
<comment type="caution">
    <text evidence="3">The sequence shown here is derived from an EMBL/GenBank/DDBJ whole genome shotgun (WGS) entry which is preliminary data.</text>
</comment>
<evidence type="ECO:0000313" key="3">
    <source>
        <dbReference type="EMBL" id="KYO25963.1"/>
    </source>
</evidence>
<dbReference type="STRING" id="8496.A0A151MNB7"/>
<reference evidence="3 4" key="1">
    <citation type="journal article" date="2012" name="Genome Biol.">
        <title>Sequencing three crocodilian genomes to illuminate the evolution of archosaurs and amniotes.</title>
        <authorList>
            <person name="St John J.A."/>
            <person name="Braun E.L."/>
            <person name="Isberg S.R."/>
            <person name="Miles L.G."/>
            <person name="Chong A.Y."/>
            <person name="Gongora J."/>
            <person name="Dalzell P."/>
            <person name="Moran C."/>
            <person name="Bed'hom B."/>
            <person name="Abzhanov A."/>
            <person name="Burgess S.C."/>
            <person name="Cooksey A.M."/>
            <person name="Castoe T.A."/>
            <person name="Crawford N.G."/>
            <person name="Densmore L.D."/>
            <person name="Drew J.C."/>
            <person name="Edwards S.V."/>
            <person name="Faircloth B.C."/>
            <person name="Fujita M.K."/>
            <person name="Greenwold M.J."/>
            <person name="Hoffmann F.G."/>
            <person name="Howard J.M."/>
            <person name="Iguchi T."/>
            <person name="Janes D.E."/>
            <person name="Khan S.Y."/>
            <person name="Kohno S."/>
            <person name="de Koning A.J."/>
            <person name="Lance S.L."/>
            <person name="McCarthy F.M."/>
            <person name="McCormack J.E."/>
            <person name="Merchant M.E."/>
            <person name="Peterson D.G."/>
            <person name="Pollock D.D."/>
            <person name="Pourmand N."/>
            <person name="Raney B.J."/>
            <person name="Roessler K.A."/>
            <person name="Sanford J.R."/>
            <person name="Sawyer R.H."/>
            <person name="Schmidt C.J."/>
            <person name="Triplett E.W."/>
            <person name="Tuberville T.D."/>
            <person name="Venegas-Anaya M."/>
            <person name="Howard J.T."/>
            <person name="Jarvis E.D."/>
            <person name="Guillette L.J.Jr."/>
            <person name="Glenn T.C."/>
            <person name="Green R.E."/>
            <person name="Ray D.A."/>
        </authorList>
    </citation>
    <scope>NUCLEOTIDE SEQUENCE [LARGE SCALE GENOMIC DNA]</scope>
    <source>
        <strain evidence="3">KSC_2009_1</strain>
    </source>
</reference>
<proteinExistence type="inferred from homology"/>
<keyword evidence="2" id="KW-1133">Transmembrane helix</keyword>
<dbReference type="AlphaFoldDB" id="A0A151MNB7"/>
<dbReference type="InterPro" id="IPR045325">
    <property type="entry name" value="TMEM70/TMEM186/TMEM223"/>
</dbReference>
<evidence type="ECO:0000256" key="1">
    <source>
        <dbReference type="ARBA" id="ARBA00005280"/>
    </source>
</evidence>
<name>A0A151MNB7_ALLMI</name>
<keyword evidence="2" id="KW-0472">Membrane</keyword>
<dbReference type="GO" id="GO:0031966">
    <property type="term" value="C:mitochondrial membrane"/>
    <property type="evidence" value="ECO:0007669"/>
    <property type="project" value="TreeGrafter"/>
</dbReference>
<dbReference type="Pfam" id="PF06979">
    <property type="entry name" value="TMEM70"/>
    <property type="match status" value="1"/>
</dbReference>
<dbReference type="EMBL" id="AKHW03005657">
    <property type="protein sequence ID" value="KYO25963.1"/>
    <property type="molecule type" value="Genomic_DNA"/>
</dbReference>
<comment type="similarity">
    <text evidence="1">Belongs to the TMEM70 family.</text>
</comment>
<dbReference type="OrthoDB" id="156886at2759"/>
<dbReference type="GO" id="GO:0033615">
    <property type="term" value="P:mitochondrial proton-transporting ATP synthase complex assembly"/>
    <property type="evidence" value="ECO:0007669"/>
    <property type="project" value="TreeGrafter"/>
</dbReference>
<organism evidence="3 4">
    <name type="scientific">Alligator mississippiensis</name>
    <name type="common">American alligator</name>
    <dbReference type="NCBI Taxonomy" id="8496"/>
    <lineage>
        <taxon>Eukaryota</taxon>
        <taxon>Metazoa</taxon>
        <taxon>Chordata</taxon>
        <taxon>Craniata</taxon>
        <taxon>Vertebrata</taxon>
        <taxon>Euteleostomi</taxon>
        <taxon>Archelosauria</taxon>
        <taxon>Archosauria</taxon>
        <taxon>Crocodylia</taxon>
        <taxon>Alligatoridae</taxon>
        <taxon>Alligatorinae</taxon>
        <taxon>Alligator</taxon>
    </lineage>
</organism>
<dbReference type="PANTHER" id="PTHR13281">
    <property type="entry name" value="TRANSMEMBRANE PROTEIN 70, MITOCHONDRIAL"/>
    <property type="match status" value="1"/>
</dbReference>
<dbReference type="CTD" id="54968"/>
<sequence>MALLLLAARGVLRARPLGSWLRSAGLGTPAGCCPASRPCGVLRREQVILSPVVAVRGHSTFLHKESGDGRLVYTGNLAKVVLGVKFFSYSTSMLNLCMMPYIFRNGIGVESLSLQIAFYGLIGFFTFIMPVSLHLLTKGYVARLYYKSETDTYTAITYNFILAEKKTVFQQKDVKIPGISKMFTTFYVKTKSMLVNPELFPYLQDYNHLMGYDKPFHFDLEK</sequence>
<dbReference type="Proteomes" id="UP000050525">
    <property type="component" value="Unassembled WGS sequence"/>
</dbReference>
<evidence type="ECO:0000313" key="4">
    <source>
        <dbReference type="Proteomes" id="UP000050525"/>
    </source>
</evidence>
<protein>
    <submittedName>
        <fullName evidence="3">Transmembrane protein 70, mitochondrial</fullName>
    </submittedName>
</protein>
<evidence type="ECO:0000256" key="2">
    <source>
        <dbReference type="SAM" id="Phobius"/>
    </source>
</evidence>
<keyword evidence="2 3" id="KW-0812">Transmembrane</keyword>
<dbReference type="KEGG" id="amj:106737276"/>
<accession>A0A151MNB7</accession>
<feature type="transmembrane region" description="Helical" evidence="2">
    <location>
        <begin position="86"/>
        <end position="104"/>
    </location>
</feature>